<name>A0A672F7L5_SALFA</name>
<dbReference type="FunCoup" id="A0A672F7L5">
    <property type="interactions" value="145"/>
</dbReference>
<dbReference type="GO" id="GO:0005814">
    <property type="term" value="C:centriole"/>
    <property type="evidence" value="ECO:0007669"/>
    <property type="project" value="TreeGrafter"/>
</dbReference>
<dbReference type="Pfam" id="PF17045">
    <property type="entry name" value="CEP63"/>
    <property type="match status" value="1"/>
</dbReference>
<feature type="region of interest" description="Disordered" evidence="6">
    <location>
        <begin position="586"/>
        <end position="666"/>
    </location>
</feature>
<feature type="compositionally biased region" description="Basic and acidic residues" evidence="6">
    <location>
        <begin position="545"/>
        <end position="565"/>
    </location>
</feature>
<evidence type="ECO:0000256" key="2">
    <source>
        <dbReference type="ARBA" id="ARBA00007181"/>
    </source>
</evidence>
<dbReference type="InterPro" id="IPR031470">
    <property type="entry name" value="CEP63/Deup1_N"/>
</dbReference>
<reference evidence="9" key="1">
    <citation type="submission" date="2019-06" db="EMBL/GenBank/DDBJ databases">
        <authorList>
            <consortium name="Wellcome Sanger Institute Data Sharing"/>
        </authorList>
    </citation>
    <scope>NUCLEOTIDE SEQUENCE [LARGE SCALE GENOMIC DNA]</scope>
</reference>
<gene>
    <name evidence="9" type="primary">cep63</name>
</gene>
<reference evidence="9" key="2">
    <citation type="submission" date="2025-08" db="UniProtKB">
        <authorList>
            <consortium name="Ensembl"/>
        </authorList>
    </citation>
    <scope>IDENTIFICATION</scope>
</reference>
<feature type="compositionally biased region" description="Polar residues" evidence="6">
    <location>
        <begin position="707"/>
        <end position="716"/>
    </location>
</feature>
<keyword evidence="10" id="KW-1185">Reference proteome</keyword>
<evidence type="ECO:0000256" key="3">
    <source>
        <dbReference type="ARBA" id="ARBA00022490"/>
    </source>
</evidence>
<accession>A0A672F7L5</accession>
<proteinExistence type="inferred from homology"/>
<keyword evidence="3" id="KW-0963">Cytoplasm</keyword>
<dbReference type="PANTHER" id="PTHR18875">
    <property type="entry name" value="SARCOMA ANTIGEN NY-SAR-24/CYTOSKELETAL PROTEIN SOJO"/>
    <property type="match status" value="1"/>
</dbReference>
<feature type="compositionally biased region" description="Low complexity" evidence="6">
    <location>
        <begin position="603"/>
        <end position="613"/>
    </location>
</feature>
<evidence type="ECO:0000256" key="4">
    <source>
        <dbReference type="ARBA" id="ARBA00023054"/>
    </source>
</evidence>
<sequence>MEPFLGSVLNPDLSSVLSSCEPELQELMRQIDIMINHQKREWEAERGSLEHRLKCGEGELSTLRSVVAGRDLEIGLLHKQREDAEANRQEIATKYEQQLQKVREELDKLKKSYLKLQRKQLKEASGAAKETDLSKLQEYHQRSLAWEQQRVQYQEQLRHLEAQNKNLSEELSEAKSQCASCQVEREHRDCCLETQRLRAKLEEAQGRIHSQELQLERLRPLETCLGQYERGQQLLSKEREELHATLHSQDSFVQRTSLESQRLHNETTRLNQMLQAKDQVIRSLEDCLAVQGCSGVETLRRDLEKTLAKLHGAQMCEVHLKAEVACLRERLEKVSRQKGALSATEVQLKNLKAEHSSSLAEVKKLREELQRAERTHSGEVEGMKKEVSKLAGELHQRNLTISALHSSSSGVKQQLSEEAERAEQRAAELRKTRAQLGTLQTENQHLKGLLQKLHKVCLTFLFPGATRTSDRLHGPGLLVAESDSPLTSRSTQGGDPSLEESYVCSLSGLEQENLQLRQALSHMRSQLSHQDKLSERALVSHATADRLEPAQDRFQEEVQRSRDQTQEPNPGYEGKIQRLFKELQTVTESSADQPGNLDSRPPSSSSSSSSSSSKRLSRAISVQSSLAHESAAAGQSRSSRASPHSPSTEQEALPASPAHSTVSRFLEEESLRCTELQHRLDSHIQGLRESSVRTMSKYLPSAAGPQPAQTSGQSSQ</sequence>
<dbReference type="AlphaFoldDB" id="A0A672F7L5"/>
<protein>
    <submittedName>
        <fullName evidence="9">Centrosomal protein 63</fullName>
    </submittedName>
</protein>
<dbReference type="GO" id="GO:0005737">
    <property type="term" value="C:cytoplasm"/>
    <property type="evidence" value="ECO:0007669"/>
    <property type="project" value="UniProtKB-SubCell"/>
</dbReference>
<organism evidence="9 10">
    <name type="scientific">Salarias fasciatus</name>
    <name type="common">Jewelled blenny</name>
    <name type="synonym">Blennius fasciatus</name>
    <dbReference type="NCBI Taxonomy" id="181472"/>
    <lineage>
        <taxon>Eukaryota</taxon>
        <taxon>Metazoa</taxon>
        <taxon>Chordata</taxon>
        <taxon>Craniata</taxon>
        <taxon>Vertebrata</taxon>
        <taxon>Euteleostomi</taxon>
        <taxon>Actinopterygii</taxon>
        <taxon>Neopterygii</taxon>
        <taxon>Teleostei</taxon>
        <taxon>Neoteleostei</taxon>
        <taxon>Acanthomorphata</taxon>
        <taxon>Ovalentaria</taxon>
        <taxon>Blenniimorphae</taxon>
        <taxon>Blenniiformes</taxon>
        <taxon>Blennioidei</taxon>
        <taxon>Blenniidae</taxon>
        <taxon>Salariinae</taxon>
        <taxon>Salarias</taxon>
    </lineage>
</organism>
<feature type="region of interest" description="Disordered" evidence="6">
    <location>
        <begin position="545"/>
        <end position="573"/>
    </location>
</feature>
<feature type="region of interest" description="Disordered" evidence="6">
    <location>
        <begin position="471"/>
        <end position="499"/>
    </location>
</feature>
<keyword evidence="4 5" id="KW-0175">Coiled coil</keyword>
<feature type="domain" description="CEP63/Deup1 N-terminal" evidence="7">
    <location>
        <begin position="17"/>
        <end position="278"/>
    </location>
</feature>
<evidence type="ECO:0000256" key="5">
    <source>
        <dbReference type="SAM" id="Coils"/>
    </source>
</evidence>
<evidence type="ECO:0000259" key="8">
    <source>
        <dbReference type="Pfam" id="PF25771"/>
    </source>
</evidence>
<feature type="compositionally biased region" description="Basic and acidic residues" evidence="6">
    <location>
        <begin position="418"/>
        <end position="429"/>
    </location>
</feature>
<evidence type="ECO:0000256" key="6">
    <source>
        <dbReference type="SAM" id="MobiDB-lite"/>
    </source>
</evidence>
<evidence type="ECO:0000259" key="7">
    <source>
        <dbReference type="Pfam" id="PF17045"/>
    </source>
</evidence>
<dbReference type="OMA" id="GMRHEIE"/>
<feature type="coiled-coil region" evidence="5">
    <location>
        <begin position="143"/>
        <end position="214"/>
    </location>
</feature>
<evidence type="ECO:0000313" key="9">
    <source>
        <dbReference type="Ensembl" id="ENSSFAP00005002083.1"/>
    </source>
</evidence>
<feature type="compositionally biased region" description="Polar residues" evidence="6">
    <location>
        <begin position="484"/>
        <end position="494"/>
    </location>
</feature>
<evidence type="ECO:0000313" key="10">
    <source>
        <dbReference type="Proteomes" id="UP000472267"/>
    </source>
</evidence>
<feature type="domain" description="CEP63/Deup1 CEP152 binding coiled coil" evidence="8">
    <location>
        <begin position="663"/>
        <end position="698"/>
    </location>
</feature>
<dbReference type="Pfam" id="PF25771">
    <property type="entry name" value="CC_CEP152-bind"/>
    <property type="match status" value="1"/>
</dbReference>
<comment type="similarity">
    <text evidence="2">Belongs to the CEP63 family.</text>
</comment>
<reference evidence="9" key="3">
    <citation type="submission" date="2025-09" db="UniProtKB">
        <authorList>
            <consortium name="Ensembl"/>
        </authorList>
    </citation>
    <scope>IDENTIFICATION</scope>
</reference>
<dbReference type="GO" id="GO:0007099">
    <property type="term" value="P:centriole replication"/>
    <property type="evidence" value="ECO:0007669"/>
    <property type="project" value="TreeGrafter"/>
</dbReference>
<feature type="region of interest" description="Disordered" evidence="6">
    <location>
        <begin position="405"/>
        <end position="429"/>
    </location>
</feature>
<dbReference type="InterPro" id="IPR057656">
    <property type="entry name" value="CEP63/Deup1_CC"/>
</dbReference>
<feature type="coiled-coil region" evidence="5">
    <location>
        <begin position="317"/>
        <end position="375"/>
    </location>
</feature>
<feature type="coiled-coil region" evidence="5">
    <location>
        <begin position="81"/>
        <end position="119"/>
    </location>
</feature>
<dbReference type="PANTHER" id="PTHR18875:SF3">
    <property type="entry name" value="CENTROSOMAL PROTEIN OF 63 KDA"/>
    <property type="match status" value="1"/>
</dbReference>
<dbReference type="Proteomes" id="UP000472267">
    <property type="component" value="Chromosome 23"/>
</dbReference>
<feature type="compositionally biased region" description="Low complexity" evidence="6">
    <location>
        <begin position="630"/>
        <end position="647"/>
    </location>
</feature>
<dbReference type="GO" id="GO:0098535">
    <property type="term" value="P:de novo centriole assembly involved in multi-ciliated epithelial cell differentiation"/>
    <property type="evidence" value="ECO:0007669"/>
    <property type="project" value="TreeGrafter"/>
</dbReference>
<dbReference type="InParanoid" id="A0A672F7L5"/>
<feature type="region of interest" description="Disordered" evidence="6">
    <location>
        <begin position="682"/>
        <end position="716"/>
    </location>
</feature>
<dbReference type="Ensembl" id="ENSSFAT00005002212.1">
    <property type="protein sequence ID" value="ENSSFAP00005002083.1"/>
    <property type="gene ID" value="ENSSFAG00005001423.1"/>
</dbReference>
<evidence type="ECO:0000256" key="1">
    <source>
        <dbReference type="ARBA" id="ARBA00004496"/>
    </source>
</evidence>
<comment type="subcellular location">
    <subcellularLocation>
        <location evidence="1">Cytoplasm</location>
    </subcellularLocation>
</comment>